<sequence length="147" mass="15895">MFGAFIGLGAMVLKWHKRPQDWQKRNSFSSWLLPVHAGDQSFMTSKTSMGSHKTNFYSSTLGLGRFFSLSELQEATNNFDSSEIIGVGDEDESKISATVADSPAIVPTPDAISTSVAEDNKSPAEAQVIDEHSGTAMFAQFSGLNGR</sequence>
<reference evidence="1 2" key="1">
    <citation type="journal article" date="2023" name="Int. J. Mol. Sci.">
        <title>De Novo Assembly and Annotation of 11 Diverse Shrub Willow (Salix) Genomes Reveals Novel Gene Organization in Sex-Linked Regions.</title>
        <authorList>
            <person name="Hyden B."/>
            <person name="Feng K."/>
            <person name="Yates T.B."/>
            <person name="Jawdy S."/>
            <person name="Cereghino C."/>
            <person name="Smart L.B."/>
            <person name="Muchero W."/>
        </authorList>
    </citation>
    <scope>NUCLEOTIDE SEQUENCE [LARGE SCALE GENOMIC DNA]</scope>
    <source>
        <tissue evidence="1">Shoot tip</tissue>
    </source>
</reference>
<dbReference type="AlphaFoldDB" id="A0AAD6JR75"/>
<protein>
    <submittedName>
        <fullName evidence="1">Uncharacterized protein</fullName>
    </submittedName>
</protein>
<evidence type="ECO:0000313" key="1">
    <source>
        <dbReference type="EMBL" id="KAJ6409793.1"/>
    </source>
</evidence>
<dbReference type="EMBL" id="JAPFFJ010000015">
    <property type="protein sequence ID" value="KAJ6409793.1"/>
    <property type="molecule type" value="Genomic_DNA"/>
</dbReference>
<comment type="caution">
    <text evidence="1">The sequence shown here is derived from an EMBL/GenBank/DDBJ whole genome shotgun (WGS) entry which is preliminary data.</text>
</comment>
<gene>
    <name evidence="1" type="ORF">OIU84_009308</name>
</gene>
<proteinExistence type="predicted"/>
<organism evidence="1 2">
    <name type="scientific">Salix udensis</name>
    <dbReference type="NCBI Taxonomy" id="889485"/>
    <lineage>
        <taxon>Eukaryota</taxon>
        <taxon>Viridiplantae</taxon>
        <taxon>Streptophyta</taxon>
        <taxon>Embryophyta</taxon>
        <taxon>Tracheophyta</taxon>
        <taxon>Spermatophyta</taxon>
        <taxon>Magnoliopsida</taxon>
        <taxon>eudicotyledons</taxon>
        <taxon>Gunneridae</taxon>
        <taxon>Pentapetalae</taxon>
        <taxon>rosids</taxon>
        <taxon>fabids</taxon>
        <taxon>Malpighiales</taxon>
        <taxon>Salicaceae</taxon>
        <taxon>Saliceae</taxon>
        <taxon>Salix</taxon>
    </lineage>
</organism>
<dbReference type="Proteomes" id="UP001162972">
    <property type="component" value="Chromosome 9"/>
</dbReference>
<keyword evidence="2" id="KW-1185">Reference proteome</keyword>
<name>A0AAD6JR75_9ROSI</name>
<evidence type="ECO:0000313" key="2">
    <source>
        <dbReference type="Proteomes" id="UP001162972"/>
    </source>
</evidence>
<accession>A0AAD6JR75</accession>